<accession>A0A486XJ97</accession>
<name>A0A486XJ97_9GAMM</name>
<feature type="compositionally biased region" description="Basic and acidic residues" evidence="1">
    <location>
        <begin position="34"/>
        <end position="50"/>
    </location>
</feature>
<feature type="region of interest" description="Disordered" evidence="1">
    <location>
        <begin position="26"/>
        <end position="50"/>
    </location>
</feature>
<feature type="chain" id="PRO_5019748766" evidence="2">
    <location>
        <begin position="24"/>
        <end position="203"/>
    </location>
</feature>
<dbReference type="InterPro" id="IPR021253">
    <property type="entry name" value="ZrgA-like"/>
</dbReference>
<evidence type="ECO:0000256" key="1">
    <source>
        <dbReference type="SAM" id="MobiDB-lite"/>
    </source>
</evidence>
<organism evidence="3">
    <name type="scientific">Rheinheimera sp. BAL341</name>
    <dbReference type="NCBI Taxonomy" id="1708203"/>
    <lineage>
        <taxon>Bacteria</taxon>
        <taxon>Pseudomonadati</taxon>
        <taxon>Pseudomonadota</taxon>
        <taxon>Gammaproteobacteria</taxon>
        <taxon>Chromatiales</taxon>
        <taxon>Chromatiaceae</taxon>
        <taxon>Rheinheimera</taxon>
    </lineage>
</organism>
<feature type="signal peptide" evidence="2">
    <location>
        <begin position="1"/>
        <end position="23"/>
    </location>
</feature>
<dbReference type="EMBL" id="CAAJGR010000072">
    <property type="protein sequence ID" value="VHO02594.1"/>
    <property type="molecule type" value="Genomic_DNA"/>
</dbReference>
<protein>
    <submittedName>
        <fullName evidence="3">Predicted zinc-binding protein</fullName>
    </submittedName>
</protein>
<evidence type="ECO:0000313" key="3">
    <source>
        <dbReference type="EMBL" id="VHO02594.1"/>
    </source>
</evidence>
<keyword evidence="2" id="KW-0732">Signal</keyword>
<reference evidence="3" key="1">
    <citation type="submission" date="2019-04" db="EMBL/GenBank/DDBJ databases">
        <authorList>
            <person name="Brambilla D."/>
        </authorList>
    </citation>
    <scope>NUCLEOTIDE SEQUENCE</scope>
    <source>
        <strain evidence="3">BAL1</strain>
    </source>
</reference>
<proteinExistence type="predicted"/>
<dbReference type="AlphaFoldDB" id="A0A486XJ97"/>
<gene>
    <name evidence="3" type="ORF">BAL341_936</name>
</gene>
<sequence>MKRLLVGSVLIALGLLLPQPALAQDTAPMQAQPADDHNHNDHNHEHDHEHDDDAMAFGAHVHGHAILTLVLEGNEMQLAFQSAAQSVVGFEHKPRTPEQQQEVAAAIAVFNQGDWFSVNADANCELTLAEASTDLTELQANSGHADFYANYQMLCQRPASLSELQLNLFQLLPALQHMDVQWVINGQQGATKTSLANSTVRFN</sequence>
<dbReference type="Pfam" id="PF10986">
    <property type="entry name" value="ZrgA"/>
    <property type="match status" value="1"/>
</dbReference>
<evidence type="ECO:0000256" key="2">
    <source>
        <dbReference type="SAM" id="SignalP"/>
    </source>
</evidence>